<dbReference type="Proteomes" id="UP000660262">
    <property type="component" value="Unassembled WGS sequence"/>
</dbReference>
<keyword evidence="2" id="KW-1185">Reference proteome</keyword>
<accession>A0A830HHH8</accession>
<evidence type="ECO:0000313" key="1">
    <source>
        <dbReference type="EMBL" id="GHP05230.1"/>
    </source>
</evidence>
<dbReference type="EMBL" id="BNJQ01000009">
    <property type="protein sequence ID" value="GHP05230.1"/>
    <property type="molecule type" value="Genomic_DNA"/>
</dbReference>
<reference evidence="1" key="1">
    <citation type="submission" date="2020-10" db="EMBL/GenBank/DDBJ databases">
        <title>Unveiling of a novel bifunctional photoreceptor, Dualchrome1, isolated from a cosmopolitan green alga.</title>
        <authorList>
            <person name="Suzuki S."/>
            <person name="Kawachi M."/>
        </authorList>
    </citation>
    <scope>NUCLEOTIDE SEQUENCE</scope>
    <source>
        <strain evidence="1">NIES 2893</strain>
    </source>
</reference>
<name>A0A830HHH8_9CHLO</name>
<comment type="caution">
    <text evidence="1">The sequence shown here is derived from an EMBL/GenBank/DDBJ whole genome shotgun (WGS) entry which is preliminary data.</text>
</comment>
<sequence>MAMNVDDSSPESYLKFVKLLRTFRVSGDALLLRVRSDSIIPDTTNRERTGLSAEHVHYIATLIQTDGFSPRVGTKGHDVPVLVRECPATQTGLLSLSRWRDTLENSTKGLFPPCTLHADCNCFYTSLGNGHFTQAMNLHRHNCSSIFTSKPYDASLHRDKQLAHALEEGVPALVLDGSRLAVPDRKFISLMLNSTHHMPRWNVLENGELNLEGEQFFAGDDGNDDDETEPRVSQFEALSKVLDAEELSALVRTKLGIDVDEAKSGYKSRL</sequence>
<dbReference type="OrthoDB" id="413817at2759"/>
<dbReference type="AlphaFoldDB" id="A0A830HHH8"/>
<proteinExistence type="predicted"/>
<gene>
    <name evidence="1" type="ORF">PPROV_000398200</name>
</gene>
<protein>
    <submittedName>
        <fullName evidence="1">Uncharacterized protein</fullName>
    </submittedName>
</protein>
<organism evidence="1 2">
    <name type="scientific">Pycnococcus provasolii</name>
    <dbReference type="NCBI Taxonomy" id="41880"/>
    <lineage>
        <taxon>Eukaryota</taxon>
        <taxon>Viridiplantae</taxon>
        <taxon>Chlorophyta</taxon>
        <taxon>Pseudoscourfieldiophyceae</taxon>
        <taxon>Pseudoscourfieldiales</taxon>
        <taxon>Pycnococcaceae</taxon>
        <taxon>Pycnococcus</taxon>
    </lineage>
</organism>
<evidence type="ECO:0000313" key="2">
    <source>
        <dbReference type="Proteomes" id="UP000660262"/>
    </source>
</evidence>